<evidence type="ECO:0008006" key="4">
    <source>
        <dbReference type="Google" id="ProtNLM"/>
    </source>
</evidence>
<sequence>MKQQMLSKVLLSTVVVMGSIAGSSLVMDDNAHAEQKSDNIGKLNQKNESTLHLSFEKGIKGTVDKNGKLTLSDGKTSKVMPTNAKDKKGNDVVLVYKKVKDGFDVQVIKSSQERKTNWVKCGLGTVGGAGTGGLGGASAASVIPGLGTVAGAIIGGVSGGATGAAASCFG</sequence>
<comment type="caution">
    <text evidence="2">The sequence shown here is derived from an EMBL/GenBank/DDBJ whole genome shotgun (WGS) entry which is preliminary data.</text>
</comment>
<dbReference type="HOGENOM" id="CLU_1365502_0_0_9"/>
<dbReference type="AlphaFoldDB" id="A0A0E1X9M3"/>
<proteinExistence type="predicted"/>
<organism evidence="2 3">
    <name type="scientific">Staphylococcus aureus subsp. aureus MN8</name>
    <dbReference type="NCBI Taxonomy" id="548470"/>
    <lineage>
        <taxon>Bacteria</taxon>
        <taxon>Bacillati</taxon>
        <taxon>Bacillota</taxon>
        <taxon>Bacilli</taxon>
        <taxon>Bacillales</taxon>
        <taxon>Staphylococcaceae</taxon>
        <taxon>Staphylococcus</taxon>
    </lineage>
</organism>
<name>A0A0E1X9M3_STAAU</name>
<gene>
    <name evidence="2" type="ORF">HMPREF0769_10091</name>
</gene>
<keyword evidence="1" id="KW-0732">Signal</keyword>
<protein>
    <recommendedName>
        <fullName evidence="4">Pathogenicity island protein</fullName>
    </recommendedName>
</protein>
<evidence type="ECO:0000313" key="3">
    <source>
        <dbReference type="Proteomes" id="UP000003455"/>
    </source>
</evidence>
<reference evidence="2 3" key="1">
    <citation type="submission" date="2010-05" db="EMBL/GenBank/DDBJ databases">
        <authorList>
            <person name="Muzny D."/>
            <person name="Qin X."/>
            <person name="Buhay C."/>
            <person name="Dugan-Rocha S."/>
            <person name="Ding Y."/>
            <person name="Chen G."/>
            <person name="Hawes A."/>
            <person name="Holder M."/>
            <person name="Jhangiani S."/>
            <person name="Johnson A."/>
            <person name="Khan Z."/>
            <person name="Li Z."/>
            <person name="Liu W."/>
            <person name="Liu X."/>
            <person name="Perez L."/>
            <person name="Shen H."/>
            <person name="Wang Q."/>
            <person name="Watt J."/>
            <person name="Xi L."/>
            <person name="Xin Y."/>
            <person name="Zhou J."/>
            <person name="Deng J."/>
            <person name="Jiang H."/>
            <person name="Liu Y."/>
            <person name="Qu J."/>
            <person name="Song X.-Z."/>
            <person name="Zhang L."/>
            <person name="Villasana D."/>
            <person name="Johnson A."/>
            <person name="Liu J."/>
            <person name="Liyanage D."/>
            <person name="Lorensuhewa L."/>
            <person name="Robinson T."/>
            <person name="Song A."/>
            <person name="Song B.-B."/>
            <person name="Dinh H."/>
            <person name="Thornton R."/>
            <person name="Coyle M."/>
            <person name="Francisco L."/>
            <person name="Jackson L."/>
            <person name="Javaid M."/>
            <person name="Korchina V."/>
            <person name="Kovar C."/>
            <person name="Mata R."/>
            <person name="Mathew T."/>
            <person name="Ngo R."/>
            <person name="Nguyen L."/>
            <person name="Nguyen N."/>
            <person name="Okwuonu G."/>
            <person name="Ongeri F."/>
            <person name="Pham C."/>
            <person name="Simmons D."/>
            <person name="Wilczek-Boney K."/>
            <person name="Hale W."/>
            <person name="Jakkamsetti A."/>
            <person name="Pham P."/>
            <person name="Ruth R."/>
            <person name="San Lucas F."/>
            <person name="Warren J."/>
            <person name="Zhang J."/>
            <person name="Zhao Z."/>
            <person name="Zhou C."/>
            <person name="Zhu D."/>
            <person name="Lee S."/>
            <person name="Bess C."/>
            <person name="Blankenburg K."/>
            <person name="Forbes L."/>
            <person name="Fu Q."/>
            <person name="Gubbala S."/>
            <person name="Hirani K."/>
            <person name="Jayaseelan J.C."/>
            <person name="Lara F."/>
            <person name="Munidasa M."/>
            <person name="Palculict T."/>
            <person name="Patil S."/>
            <person name="Pu L.-L."/>
            <person name="Saada N."/>
            <person name="Tang L."/>
            <person name="Weissenberger G."/>
            <person name="Zhu Y."/>
            <person name="Hemphill L."/>
            <person name="Shang Y."/>
            <person name="Youmans B."/>
            <person name="Ayvaz T."/>
            <person name="Ross M."/>
            <person name="Santibanez J."/>
            <person name="Aqrawi P."/>
            <person name="Gross S."/>
            <person name="Joshi V."/>
            <person name="Fowler G."/>
            <person name="Nazareth L."/>
            <person name="Reid J."/>
            <person name="Worley K."/>
            <person name="Petrosino J."/>
            <person name="Highlander S."/>
            <person name="Gibbs R."/>
        </authorList>
    </citation>
    <scope>NUCLEOTIDE SEQUENCE [LARGE SCALE GENOMIC DNA]</scope>
    <source>
        <strain evidence="2 3">MN8</strain>
    </source>
</reference>
<dbReference type="Proteomes" id="UP000003455">
    <property type="component" value="Chromosome"/>
</dbReference>
<evidence type="ECO:0000313" key="2">
    <source>
        <dbReference type="EMBL" id="EFH96089.1"/>
    </source>
</evidence>
<dbReference type="RefSeq" id="WP_000813311.1">
    <property type="nucleotide sequence ID" value="NZ_CM000952.1"/>
</dbReference>
<accession>A0A0E1X9M3</accession>
<evidence type="ECO:0000256" key="1">
    <source>
        <dbReference type="SAM" id="SignalP"/>
    </source>
</evidence>
<feature type="chain" id="PRO_5039462082" description="Pathogenicity island protein" evidence="1">
    <location>
        <begin position="22"/>
        <end position="170"/>
    </location>
</feature>
<dbReference type="EMBL" id="ACJA02000001">
    <property type="protein sequence ID" value="EFH96089.1"/>
    <property type="molecule type" value="Genomic_DNA"/>
</dbReference>
<feature type="signal peptide" evidence="1">
    <location>
        <begin position="1"/>
        <end position="21"/>
    </location>
</feature>